<dbReference type="GO" id="GO:0005886">
    <property type="term" value="C:plasma membrane"/>
    <property type="evidence" value="ECO:0007669"/>
    <property type="project" value="UniProtKB-SubCell"/>
</dbReference>
<evidence type="ECO:0000256" key="1">
    <source>
        <dbReference type="ARBA" id="ARBA00004651"/>
    </source>
</evidence>
<organism evidence="11">
    <name type="scientific">Wollemia nobilis</name>
    <dbReference type="NCBI Taxonomy" id="56998"/>
    <lineage>
        <taxon>Eukaryota</taxon>
        <taxon>Viridiplantae</taxon>
        <taxon>Streptophyta</taxon>
        <taxon>Embryophyta</taxon>
        <taxon>Tracheophyta</taxon>
        <taxon>Spermatophyta</taxon>
        <taxon>Pinopsida</taxon>
        <taxon>Pinidae</taxon>
        <taxon>Conifers II</taxon>
        <taxon>Araucariales</taxon>
        <taxon>Araucariaceae</taxon>
        <taxon>Wollemia</taxon>
    </lineage>
</organism>
<comment type="similarity">
    <text evidence="2 8">Belongs to the Casparian strip membrane proteins (CASP) family.</text>
</comment>
<evidence type="ECO:0000256" key="7">
    <source>
        <dbReference type="ARBA" id="ARBA00023136"/>
    </source>
</evidence>
<dbReference type="InterPro" id="IPR006702">
    <property type="entry name" value="CASP_dom"/>
</dbReference>
<feature type="domain" description="Casparian strip membrane protein" evidence="10">
    <location>
        <begin position="36"/>
        <end position="187"/>
    </location>
</feature>
<evidence type="ECO:0000259" key="10">
    <source>
        <dbReference type="Pfam" id="PF04535"/>
    </source>
</evidence>
<name>A0A0C9S889_9CONI</name>
<reference evidence="11" key="1">
    <citation type="submission" date="2015-02" db="EMBL/GenBank/DDBJ databases">
        <title>A transcriptome of Wollemia nobilis - a relic of Gondwana.</title>
        <authorList>
            <person name="Chia J.Y."/>
            <person name="Leong Y.S."/>
            <person name="Abdul Karim S."/>
            <person name="Wan Azmi N."/>
            <person name="Hercus R."/>
            <person name="Croft L."/>
        </authorList>
    </citation>
    <scope>NUCLEOTIDE SEQUENCE</scope>
    <source>
        <strain evidence="11">MaeBrown</strain>
        <tissue evidence="11">Leaf</tissue>
    </source>
</reference>
<accession>A0A0C9S889</accession>
<keyword evidence="5 8" id="KW-0812">Transmembrane</keyword>
<feature type="transmembrane region" description="Helical" evidence="8">
    <location>
        <begin position="88"/>
        <end position="112"/>
    </location>
</feature>
<dbReference type="InterPro" id="IPR044173">
    <property type="entry name" value="CASPL"/>
</dbReference>
<keyword evidence="7 8" id="KW-0472">Membrane</keyword>
<proteinExistence type="inferred from homology"/>
<evidence type="ECO:0000256" key="4">
    <source>
        <dbReference type="ARBA" id="ARBA00022475"/>
    </source>
</evidence>
<dbReference type="Pfam" id="PF04535">
    <property type="entry name" value="CASP_dom"/>
    <property type="match status" value="1"/>
</dbReference>
<evidence type="ECO:0000256" key="6">
    <source>
        <dbReference type="ARBA" id="ARBA00022989"/>
    </source>
</evidence>
<evidence type="ECO:0000256" key="3">
    <source>
        <dbReference type="ARBA" id="ARBA00011489"/>
    </source>
</evidence>
<keyword evidence="6 8" id="KW-1133">Transmembrane helix</keyword>
<feature type="transmembrane region" description="Helical" evidence="8">
    <location>
        <begin position="38"/>
        <end position="57"/>
    </location>
</feature>
<dbReference type="NCBIfam" id="TIGR01569">
    <property type="entry name" value="A_tha_TIGR01569"/>
    <property type="match status" value="1"/>
</dbReference>
<evidence type="ECO:0000256" key="9">
    <source>
        <dbReference type="SAM" id="MobiDB-lite"/>
    </source>
</evidence>
<feature type="transmembrane region" description="Helical" evidence="8">
    <location>
        <begin position="124"/>
        <end position="153"/>
    </location>
</feature>
<dbReference type="AlphaFoldDB" id="A0A0C9S889"/>
<dbReference type="EMBL" id="GCHU01012008">
    <property type="protein sequence ID" value="JAG87583.1"/>
    <property type="molecule type" value="Transcribed_RNA"/>
</dbReference>
<comment type="subcellular location">
    <subcellularLocation>
        <location evidence="1 8">Cell membrane</location>
        <topology evidence="1 8">Multi-pass membrane protein</topology>
    </subcellularLocation>
</comment>
<comment type="subunit">
    <text evidence="3 8">Homodimer and heterodimers.</text>
</comment>
<evidence type="ECO:0000256" key="8">
    <source>
        <dbReference type="RuleBase" id="RU361233"/>
    </source>
</evidence>
<evidence type="ECO:0000313" key="11">
    <source>
        <dbReference type="EMBL" id="JAG87583.1"/>
    </source>
</evidence>
<protein>
    <recommendedName>
        <fullName evidence="8">CASP-like protein</fullName>
    </recommendedName>
</protein>
<dbReference type="PANTHER" id="PTHR36488:SF8">
    <property type="entry name" value="CASP-LIKE PROTEIN 1U1"/>
    <property type="match status" value="1"/>
</dbReference>
<feature type="transmembrane region" description="Helical" evidence="8">
    <location>
        <begin position="173"/>
        <end position="201"/>
    </location>
</feature>
<evidence type="ECO:0000256" key="2">
    <source>
        <dbReference type="ARBA" id="ARBA00007651"/>
    </source>
</evidence>
<evidence type="ECO:0000256" key="5">
    <source>
        <dbReference type="ARBA" id="ARBA00022692"/>
    </source>
</evidence>
<feature type="compositionally biased region" description="Basic and acidic residues" evidence="9">
    <location>
        <begin position="8"/>
        <end position="22"/>
    </location>
</feature>
<sequence>MATQIKPGHSESGNEKREMMTRVKEGPSSTRFFIPVEFVLRAAAMGATLAAAIVMVTSKQTVLVPVPVFSNSPPILLPLPSKYHYSPAFVYFVVANAVACGYALLSIIIITCKLKGSVSSVFSAWLLSITDLVMVALVLSGASAATAIGYVGWKGNSHLNWGKVCNIYDTFCIRVAAAVVVSFIGIIVFIVLILMSVSTLYQHTKVR</sequence>
<dbReference type="InterPro" id="IPR006459">
    <property type="entry name" value="CASP/CASPL"/>
</dbReference>
<dbReference type="PANTHER" id="PTHR36488">
    <property type="entry name" value="CASP-LIKE PROTEIN 1U1"/>
    <property type="match status" value="1"/>
</dbReference>
<feature type="region of interest" description="Disordered" evidence="9">
    <location>
        <begin position="1"/>
        <end position="22"/>
    </location>
</feature>
<keyword evidence="4 8" id="KW-1003">Cell membrane</keyword>